<proteinExistence type="predicted"/>
<gene>
    <name evidence="1" type="ORF">TOPH_00185</name>
</gene>
<dbReference type="AlphaFoldDB" id="A0A0L0NML0"/>
<sequence length="152" mass="16552">MAQIPSHEVLIGPYLARGVCTSNSSFHTPSLVKVTPFPGPKARIWVDLAGFLLRTDILSPSGQFSQRSWMSSLASSLSCLFLRIILFEPVTDFSIARALMAAAVCCPACIPPLTLPPSHQGCDTASKQCRRAVKGNAASMRRWEVMYDSKLP</sequence>
<keyword evidence="2" id="KW-1185">Reference proteome</keyword>
<dbReference type="EMBL" id="LFRF01000001">
    <property type="protein sequence ID" value="KND95366.1"/>
    <property type="molecule type" value="Genomic_DNA"/>
</dbReference>
<comment type="caution">
    <text evidence="1">The sequence shown here is derived from an EMBL/GenBank/DDBJ whole genome shotgun (WGS) entry which is preliminary data.</text>
</comment>
<evidence type="ECO:0000313" key="1">
    <source>
        <dbReference type="EMBL" id="KND95366.1"/>
    </source>
</evidence>
<dbReference type="Proteomes" id="UP000036947">
    <property type="component" value="Unassembled WGS sequence"/>
</dbReference>
<accession>A0A0L0NML0</accession>
<evidence type="ECO:0000313" key="2">
    <source>
        <dbReference type="Proteomes" id="UP000036947"/>
    </source>
</evidence>
<reference evidence="1 2" key="1">
    <citation type="journal article" date="2015" name="BMC Genomics">
        <title>The genome of the truffle-parasite Tolypocladium ophioglossoides and the evolution of antifungal peptaibiotics.</title>
        <authorList>
            <person name="Quandt C.A."/>
            <person name="Bushley K.E."/>
            <person name="Spatafora J.W."/>
        </authorList>
    </citation>
    <scope>NUCLEOTIDE SEQUENCE [LARGE SCALE GENOMIC DNA]</scope>
    <source>
        <strain evidence="1 2">CBS 100239</strain>
    </source>
</reference>
<protein>
    <submittedName>
        <fullName evidence="1">Uncharacterized protein</fullName>
    </submittedName>
</protein>
<organism evidence="1 2">
    <name type="scientific">Tolypocladium ophioglossoides (strain CBS 100239)</name>
    <name type="common">Snaketongue truffleclub</name>
    <name type="synonym">Elaphocordyceps ophioglossoides</name>
    <dbReference type="NCBI Taxonomy" id="1163406"/>
    <lineage>
        <taxon>Eukaryota</taxon>
        <taxon>Fungi</taxon>
        <taxon>Dikarya</taxon>
        <taxon>Ascomycota</taxon>
        <taxon>Pezizomycotina</taxon>
        <taxon>Sordariomycetes</taxon>
        <taxon>Hypocreomycetidae</taxon>
        <taxon>Hypocreales</taxon>
        <taxon>Ophiocordycipitaceae</taxon>
        <taxon>Tolypocladium</taxon>
    </lineage>
</organism>
<name>A0A0L0NML0_TOLOC</name>
<dbReference type="OrthoDB" id="186625at2759"/>